<sequence length="187" mass="21244">MQNVKGKTGLMIGPELDRFMISNPDLRAGSLAKELNITQSMLSKWRSNTSPIQLQYIEPLLTITEGYDDSDELKIAILNKMSFGLVPPMPNKKFVDFNLNALSDRTLAEIDGVIEALKNVRDEFQNPDAPNHQESLKDVRSLGFQCYDLIRYLITLVVATDDKFHLSTVESFQERQQASIQAHERIM</sequence>
<protein>
    <submittedName>
        <fullName evidence="1">Uncharacterized protein</fullName>
    </submittedName>
</protein>
<comment type="caution">
    <text evidence="1">The sequence shown here is derived from an EMBL/GenBank/DDBJ whole genome shotgun (WGS) entry which is preliminary data.</text>
</comment>
<dbReference type="AlphaFoldDB" id="A0A1Z5IUW9"/>
<accession>A0A1Z5IUW9</accession>
<dbReference type="Proteomes" id="UP000198414">
    <property type="component" value="Unassembled WGS sequence"/>
</dbReference>
<evidence type="ECO:0000313" key="1">
    <source>
        <dbReference type="EMBL" id="GAX05408.1"/>
    </source>
</evidence>
<gene>
    <name evidence="1" type="ORF">IWT25_00712</name>
</gene>
<dbReference type="EMBL" id="BCMI01000005">
    <property type="protein sequence ID" value="GAX05408.1"/>
    <property type="molecule type" value="Genomic_DNA"/>
</dbReference>
<reference evidence="1" key="1">
    <citation type="submission" date="2015-11" db="EMBL/GenBank/DDBJ databases">
        <title>Draft genome sequences of new species of the genus Lactobacillus isolated from orchardgrass silage.</title>
        <authorList>
            <person name="Tohno M."/>
            <person name="Tanizawa Y."/>
            <person name="Arita M."/>
        </authorList>
    </citation>
    <scope>NUCLEOTIDE SEQUENCE [LARGE SCALE GENOMIC DNA]</scope>
    <source>
        <strain evidence="1">IWT25</strain>
    </source>
</reference>
<organism evidence="1">
    <name type="scientific">Secundilactobacillus pentosiphilus</name>
    <dbReference type="NCBI Taxonomy" id="1714682"/>
    <lineage>
        <taxon>Bacteria</taxon>
        <taxon>Bacillati</taxon>
        <taxon>Bacillota</taxon>
        <taxon>Bacilli</taxon>
        <taxon>Lactobacillales</taxon>
        <taxon>Lactobacillaceae</taxon>
        <taxon>Secundilactobacillus</taxon>
    </lineage>
</organism>
<proteinExistence type="predicted"/>
<dbReference type="RefSeq" id="WP_089120716.1">
    <property type="nucleotide sequence ID" value="NZ_BCMI01000005.1"/>
</dbReference>
<name>A0A1Z5IUW9_9LACO</name>